<dbReference type="Proteomes" id="UP000265520">
    <property type="component" value="Unassembled WGS sequence"/>
</dbReference>
<name>A0A392VRG1_9FABA</name>
<protein>
    <submittedName>
        <fullName evidence="1">Uncharacterized protein</fullName>
    </submittedName>
</protein>
<feature type="non-terminal residue" evidence="1">
    <location>
        <position position="37"/>
    </location>
</feature>
<evidence type="ECO:0000313" key="1">
    <source>
        <dbReference type="EMBL" id="MCI90042.1"/>
    </source>
</evidence>
<accession>A0A392VRG1</accession>
<dbReference type="EMBL" id="LXQA011233585">
    <property type="protein sequence ID" value="MCI90042.1"/>
    <property type="molecule type" value="Genomic_DNA"/>
</dbReference>
<dbReference type="AlphaFoldDB" id="A0A392VRG1"/>
<proteinExistence type="predicted"/>
<evidence type="ECO:0000313" key="2">
    <source>
        <dbReference type="Proteomes" id="UP000265520"/>
    </source>
</evidence>
<sequence length="37" mass="4448">MGDKVKTRKKEKTKGCKMLWRRLTTLTGVRYQLNHNK</sequence>
<keyword evidence="2" id="KW-1185">Reference proteome</keyword>
<comment type="caution">
    <text evidence="1">The sequence shown here is derived from an EMBL/GenBank/DDBJ whole genome shotgun (WGS) entry which is preliminary data.</text>
</comment>
<reference evidence="1 2" key="1">
    <citation type="journal article" date="2018" name="Front. Plant Sci.">
        <title>Red Clover (Trifolium pratense) and Zigzag Clover (T. medium) - A Picture of Genomic Similarities and Differences.</title>
        <authorList>
            <person name="Dluhosova J."/>
            <person name="Istvanek J."/>
            <person name="Nedelnik J."/>
            <person name="Repkova J."/>
        </authorList>
    </citation>
    <scope>NUCLEOTIDE SEQUENCE [LARGE SCALE GENOMIC DNA]</scope>
    <source>
        <strain evidence="2">cv. 10/8</strain>
        <tissue evidence="1">Leaf</tissue>
    </source>
</reference>
<organism evidence="1 2">
    <name type="scientific">Trifolium medium</name>
    <dbReference type="NCBI Taxonomy" id="97028"/>
    <lineage>
        <taxon>Eukaryota</taxon>
        <taxon>Viridiplantae</taxon>
        <taxon>Streptophyta</taxon>
        <taxon>Embryophyta</taxon>
        <taxon>Tracheophyta</taxon>
        <taxon>Spermatophyta</taxon>
        <taxon>Magnoliopsida</taxon>
        <taxon>eudicotyledons</taxon>
        <taxon>Gunneridae</taxon>
        <taxon>Pentapetalae</taxon>
        <taxon>rosids</taxon>
        <taxon>fabids</taxon>
        <taxon>Fabales</taxon>
        <taxon>Fabaceae</taxon>
        <taxon>Papilionoideae</taxon>
        <taxon>50 kb inversion clade</taxon>
        <taxon>NPAAA clade</taxon>
        <taxon>Hologalegina</taxon>
        <taxon>IRL clade</taxon>
        <taxon>Trifolieae</taxon>
        <taxon>Trifolium</taxon>
    </lineage>
</organism>